<sequence>MVGVRRKLMSMTAERDDAEKTMGMLRFAAGLGIVGMENSTVPLASSGTQYSCPNETSSSDASMADCGDSSQRMGDQSEEPRHGHTRLRGDALCKQVEEEGEQLRVRVRDCHNPEAVQAAIAAAVHMVGEESARLDADRLRRLVDAELAVENAAAKVAAQAVQGYTTGTQADEEESGGGYTQGYTRTTGEQSQVASAAERGVGKIMERHVGGGVDQGCGLGIQSSASGAQNARFWSQDSSGLHSHFPGSHILQDSEFKVHGSGSKIQDTGSRIMDSECQTQDSALIRQELKVTNCAATTAVNALHEITGLRAKLAEALADVNTTTIRLHTFADELQIAKEDAHAAKSAAKSAAHRARSERDALTLQLRTLQEAVHVQGYTIGNQSSAVVAIVGGYATGKHASEAAAAVAAKVSPDIDCGTTAAQAYKASERIAGLEALLRTVREDMAERVRAAGVMKVRMDTEAAARRGEIADCEVELARVRAEYESARDDTRENTERMLAAHAEELGAAEAEVLRLMGAVELSRSQTACVQSTLDQVVNRAEAARAELALVVSAETTGLQLELSEAHAAAAVAQGDVKAREGLERALQMKIETLSAQLLDADTASNAAREGEAASLRAAGADTEARAREANAARAAAAAAAADAAVAAHHLADSLARSVEQIEVAVARAHALEGELEVSAAVHAAIQAAIADESERRFKLVKAANEALRAELNHREVEPRYQAPGVTSDDDATTGAAATTAAASAAAATAVAVAAASVAAAAGIHCGQTASSGGEDHGAGDEYSGVRYEQLSVGGLGEADSDRNPVHYGLTVNDGGDARGSGVDLVYNAHAVIDGGGEGDDNGWPIVEAQRDGAQLASLRARVDQLEYDLQCTRASAATQISTLMRRAYSERNHSDKSWWE</sequence>
<reference evidence="3" key="1">
    <citation type="submission" date="2021-01" db="EMBL/GenBank/DDBJ databases">
        <authorList>
            <person name="Corre E."/>
            <person name="Pelletier E."/>
            <person name="Niang G."/>
            <person name="Scheremetjew M."/>
            <person name="Finn R."/>
            <person name="Kale V."/>
            <person name="Holt S."/>
            <person name="Cochrane G."/>
            <person name="Meng A."/>
            <person name="Brown T."/>
            <person name="Cohen L."/>
        </authorList>
    </citation>
    <scope>NUCLEOTIDE SEQUENCE</scope>
    <source>
        <strain evidence="3">SL-175</strain>
    </source>
</reference>
<name>A0A7S0S893_9CHLO</name>
<feature type="region of interest" description="Disordered" evidence="2">
    <location>
        <begin position="45"/>
        <end position="85"/>
    </location>
</feature>
<dbReference type="AlphaFoldDB" id="A0A7S0S893"/>
<protein>
    <submittedName>
        <fullName evidence="3">Uncharacterized protein</fullName>
    </submittedName>
</protein>
<dbReference type="EMBL" id="HBFC01002750">
    <property type="protein sequence ID" value="CAD8698745.1"/>
    <property type="molecule type" value="Transcribed_RNA"/>
</dbReference>
<evidence type="ECO:0000256" key="2">
    <source>
        <dbReference type="SAM" id="MobiDB-lite"/>
    </source>
</evidence>
<organism evidence="3">
    <name type="scientific">Mantoniella antarctica</name>
    <dbReference type="NCBI Taxonomy" id="81844"/>
    <lineage>
        <taxon>Eukaryota</taxon>
        <taxon>Viridiplantae</taxon>
        <taxon>Chlorophyta</taxon>
        <taxon>Mamiellophyceae</taxon>
        <taxon>Mamiellales</taxon>
        <taxon>Mamiellaceae</taxon>
        <taxon>Mantoniella</taxon>
    </lineage>
</organism>
<proteinExistence type="predicted"/>
<evidence type="ECO:0000313" key="3">
    <source>
        <dbReference type="EMBL" id="CAD8698745.1"/>
    </source>
</evidence>
<feature type="compositionally biased region" description="Polar residues" evidence="2">
    <location>
        <begin position="45"/>
        <end position="61"/>
    </location>
</feature>
<accession>A0A7S0S893</accession>
<feature type="coiled-coil region" evidence="1">
    <location>
        <begin position="470"/>
        <end position="512"/>
    </location>
</feature>
<gene>
    <name evidence="3" type="ORF">MANT1106_LOCUS1426</name>
</gene>
<evidence type="ECO:0000256" key="1">
    <source>
        <dbReference type="SAM" id="Coils"/>
    </source>
</evidence>
<keyword evidence="1" id="KW-0175">Coiled coil</keyword>
<feature type="region of interest" description="Disordered" evidence="2">
    <location>
        <begin position="795"/>
        <end position="814"/>
    </location>
</feature>
<feature type="region of interest" description="Disordered" evidence="2">
    <location>
        <begin position="166"/>
        <end position="192"/>
    </location>
</feature>